<gene>
    <name evidence="1" type="ORF">I553_5864</name>
</gene>
<evidence type="ECO:0000313" key="1">
    <source>
        <dbReference type="EMBL" id="EUA23011.1"/>
    </source>
</evidence>
<organism evidence="1">
    <name type="scientific">Mycobacterium xenopi 4042</name>
    <dbReference type="NCBI Taxonomy" id="1299334"/>
    <lineage>
        <taxon>Bacteria</taxon>
        <taxon>Bacillati</taxon>
        <taxon>Actinomycetota</taxon>
        <taxon>Actinomycetes</taxon>
        <taxon>Mycobacteriales</taxon>
        <taxon>Mycobacteriaceae</taxon>
        <taxon>Mycobacterium</taxon>
    </lineage>
</organism>
<dbReference type="EMBL" id="JAOB01000069">
    <property type="protein sequence ID" value="EUA23011.1"/>
    <property type="molecule type" value="Genomic_DNA"/>
</dbReference>
<keyword evidence="1" id="KW-0413">Isomerase</keyword>
<dbReference type="PATRIC" id="fig|1299334.3.peg.7797"/>
<accession>X7ZVF8</accession>
<comment type="caution">
    <text evidence="1">The sequence shown here is derived from an EMBL/GenBank/DDBJ whole genome shotgun (WGS) entry which is preliminary data.</text>
</comment>
<reference evidence="1" key="1">
    <citation type="submission" date="2014-01" db="EMBL/GenBank/DDBJ databases">
        <authorList>
            <person name="Brown-Elliot B."/>
            <person name="Wallace R."/>
            <person name="Lenaerts A."/>
            <person name="Ordway D."/>
            <person name="DeGroote M.A."/>
            <person name="Parker T."/>
            <person name="Sizemore C."/>
            <person name="Tallon L.J."/>
            <person name="Sadzewicz L.K."/>
            <person name="Sengamalay N."/>
            <person name="Fraser C.M."/>
            <person name="Hine E."/>
            <person name="Shefchek K.A."/>
            <person name="Das S.P."/>
            <person name="Tettelin H."/>
        </authorList>
    </citation>
    <scope>NUCLEOTIDE SEQUENCE [LARGE SCALE GENOMIC DNA]</scope>
    <source>
        <strain evidence="1">4042</strain>
    </source>
</reference>
<dbReference type="AlphaFoldDB" id="X7ZVF8"/>
<dbReference type="GO" id="GO:0016853">
    <property type="term" value="F:isomerase activity"/>
    <property type="evidence" value="ECO:0007669"/>
    <property type="project" value="UniProtKB-KW"/>
</dbReference>
<dbReference type="EC" id="5.99.1.2" evidence="1"/>
<sequence>MVDVHAEACPRFGFVLGGHVCGVSWQVADVPREDSTM</sequence>
<proteinExistence type="predicted"/>
<name>X7ZVF8_MYCXE</name>
<protein>
    <submittedName>
        <fullName evidence="1">DNA topoisomerase domain protein</fullName>
        <ecNumber evidence="1">5.99.1.2</ecNumber>
    </submittedName>
</protein>